<dbReference type="AlphaFoldDB" id="A0A0A6Y3J5"/>
<dbReference type="GO" id="GO:0008270">
    <property type="term" value="F:zinc ion binding"/>
    <property type="evidence" value="ECO:0007669"/>
    <property type="project" value="UniProtKB-KW"/>
</dbReference>
<keyword evidence="1" id="KW-0863">Zinc-finger</keyword>
<reference evidence="3 5" key="1">
    <citation type="submission" date="2014-10" db="EMBL/GenBank/DDBJ databases">
        <title>Draft genome of phytase producing Bacillus ginsengihumi strain M2.11.</title>
        <authorList>
            <person name="Toymentseva A."/>
            <person name="Boulygina E.A."/>
            <person name="Kazakov S.V."/>
            <person name="Kayumov I."/>
            <person name="Suleimanova A.D."/>
            <person name="Mardanova A.M."/>
            <person name="Maria S.N."/>
            <person name="Sergey M.Y."/>
            <person name="Sharipova M.R."/>
        </authorList>
    </citation>
    <scope>NUCLEOTIDE SEQUENCE [LARGE SCALE GENOMIC DNA]</scope>
    <source>
        <strain evidence="3 5">M2.11</strain>
    </source>
</reference>
<dbReference type="EMBL" id="JRUN01000002">
    <property type="protein sequence ID" value="KHD86802.1"/>
    <property type="molecule type" value="Genomic_DNA"/>
</dbReference>
<dbReference type="PROSITE" id="PS50966">
    <property type="entry name" value="ZF_SWIM"/>
    <property type="match status" value="1"/>
</dbReference>
<gene>
    <name evidence="4" type="ORF">G4D61_00060</name>
    <name evidence="3" type="ORF">NG54_00945</name>
</gene>
<evidence type="ECO:0000313" key="6">
    <source>
        <dbReference type="Proteomes" id="UP000476934"/>
    </source>
</evidence>
<keyword evidence="1" id="KW-0479">Metal-binding</keyword>
<dbReference type="STRING" id="363870.NG54_00945"/>
<feature type="domain" description="SWIM-type" evidence="2">
    <location>
        <begin position="60"/>
        <end position="93"/>
    </location>
</feature>
<protein>
    <submittedName>
        <fullName evidence="4">SWIM zinc finger family protein</fullName>
    </submittedName>
</protein>
<dbReference type="InterPro" id="IPR007527">
    <property type="entry name" value="Znf_SWIM"/>
</dbReference>
<dbReference type="OrthoDB" id="7593573at2"/>
<dbReference type="EMBL" id="JAAIWK010000001">
    <property type="protein sequence ID" value="NEY18359.1"/>
    <property type="molecule type" value="Genomic_DNA"/>
</dbReference>
<accession>A0A0A6Y3J5</accession>
<comment type="caution">
    <text evidence="3">The sequence shown here is derived from an EMBL/GenBank/DDBJ whole genome shotgun (WGS) entry which is preliminary data.</text>
</comment>
<reference evidence="4 6" key="3">
    <citation type="submission" date="2020-03" db="EMBL/GenBank/DDBJ databases">
        <title>Bacillus aquiflavi sp. nov., isolated from yellow water of strong flavor Chinese baijiu in Yibin region of China.</title>
        <authorList>
            <person name="Xie J."/>
        </authorList>
    </citation>
    <scope>NUCLEOTIDE SEQUENCE [LARGE SCALE GENOMIC DNA]</scope>
    <source>
        <strain evidence="4 6">Gsoil 114</strain>
    </source>
</reference>
<proteinExistence type="predicted"/>
<evidence type="ECO:0000313" key="5">
    <source>
        <dbReference type="Proteomes" id="UP000030588"/>
    </source>
</evidence>
<evidence type="ECO:0000256" key="1">
    <source>
        <dbReference type="PROSITE-ProRule" id="PRU00325"/>
    </source>
</evidence>
<evidence type="ECO:0000313" key="3">
    <source>
        <dbReference type="EMBL" id="KHD86802.1"/>
    </source>
</evidence>
<evidence type="ECO:0000313" key="4">
    <source>
        <dbReference type="EMBL" id="NEY18359.1"/>
    </source>
</evidence>
<dbReference type="Proteomes" id="UP000030588">
    <property type="component" value="Unassembled WGS sequence"/>
</dbReference>
<dbReference type="Pfam" id="PF04434">
    <property type="entry name" value="SWIM"/>
    <property type="match status" value="1"/>
</dbReference>
<dbReference type="RefSeq" id="WP_025727681.1">
    <property type="nucleotide sequence ID" value="NZ_JAAIWK010000001.1"/>
</dbReference>
<keyword evidence="6" id="KW-1185">Reference proteome</keyword>
<evidence type="ECO:0000259" key="2">
    <source>
        <dbReference type="PROSITE" id="PS50966"/>
    </source>
</evidence>
<keyword evidence="1" id="KW-0862">Zinc</keyword>
<name>A0A0A6Y3J5_9BACI</name>
<reference evidence="4 6" key="2">
    <citation type="submission" date="2020-02" db="EMBL/GenBank/DDBJ databases">
        <authorList>
            <person name="Feng H."/>
        </authorList>
    </citation>
    <scope>NUCLEOTIDE SEQUENCE [LARGE SCALE GENOMIC DNA]</scope>
    <source>
        <strain evidence="4 6">Gsoil 114</strain>
    </source>
</reference>
<dbReference type="Proteomes" id="UP000476934">
    <property type="component" value="Unassembled WGS sequence"/>
</dbReference>
<sequence>MSDQLNNFSKELQANLHPTSEYHQKLVQKGLLLYRQNHVYKKQYNPPTYISGKVQDVIPVDVTLNMNEPLNSQCSCPQEGICRHQLALFFSAYSENSSVFEWVQEWKSQDQSFDILKTVKRASDLLNEAVPPDLSKGIDAWLHYFKQTFEDANISNEYFLETSVKRNYRRLLDFIPVEREWKPLYRLFAAYEALKWLNGVCVENEFHGLSSLFDFLLQEAEESLNQLSVTSAPFAFDPYIQYLRDDSHFLIESSSYFYSSLFHFYRLLWSRLFRSSSWRHDEWNRWNERLIHDINTKEKIEIPNIMAFIHLSFLEEDDDRALSFLKELMNDDPTLILFMPFWIEELKIQKAFQRQYRYINCALAMLPLFFQDTNSSYERQSFTRLFLQSIGEAALMEKNPYLLEKVYRGLLPYSYYKYDSYLFSQKKFREWVELQHLSAKEIDLIDKEKLTIIAKEAPQMVMPLYHEAIEHLISSRNRSSYKKAVRYLKKLRTVYKKRNRMLDWDRFFNHLVNRTKRLRAFQEECRKGKLIDVE</sequence>
<organism evidence="3 5">
    <name type="scientific">Heyndrickxia ginsengihumi</name>
    <dbReference type="NCBI Taxonomy" id="363870"/>
    <lineage>
        <taxon>Bacteria</taxon>
        <taxon>Bacillati</taxon>
        <taxon>Bacillota</taxon>
        <taxon>Bacilli</taxon>
        <taxon>Bacillales</taxon>
        <taxon>Bacillaceae</taxon>
        <taxon>Heyndrickxia</taxon>
    </lineage>
</organism>